<feature type="region of interest" description="Disordered" evidence="6">
    <location>
        <begin position="603"/>
        <end position="627"/>
    </location>
</feature>
<feature type="domain" description="C2H2-type" evidence="7">
    <location>
        <begin position="689"/>
        <end position="710"/>
    </location>
</feature>
<dbReference type="GO" id="GO:0008270">
    <property type="term" value="F:zinc ion binding"/>
    <property type="evidence" value="ECO:0007669"/>
    <property type="project" value="UniProtKB-KW"/>
</dbReference>
<keyword evidence="4" id="KW-0862">Zinc</keyword>
<dbReference type="InterPro" id="IPR013087">
    <property type="entry name" value="Znf_C2H2_type"/>
</dbReference>
<dbReference type="SUPFAM" id="SSF57667">
    <property type="entry name" value="beta-beta-alpha zinc fingers"/>
    <property type="match status" value="6"/>
</dbReference>
<feature type="domain" description="C2H2-type" evidence="7">
    <location>
        <begin position="1228"/>
        <end position="1256"/>
    </location>
</feature>
<accession>A0A310SP95</accession>
<dbReference type="PROSITE" id="PS00028">
    <property type="entry name" value="ZINC_FINGER_C2H2_1"/>
    <property type="match status" value="15"/>
</dbReference>
<dbReference type="Gene3D" id="3.30.160.60">
    <property type="entry name" value="Classic Zinc Finger"/>
    <property type="match status" value="8"/>
</dbReference>
<feature type="domain" description="C2H2-type" evidence="7">
    <location>
        <begin position="1378"/>
        <end position="1406"/>
    </location>
</feature>
<dbReference type="InterPro" id="IPR036236">
    <property type="entry name" value="Znf_C2H2_sf"/>
</dbReference>
<dbReference type="OrthoDB" id="427030at2759"/>
<feature type="domain" description="C2H2-type" evidence="7">
    <location>
        <begin position="854"/>
        <end position="882"/>
    </location>
</feature>
<feature type="domain" description="C2H2-type" evidence="7">
    <location>
        <begin position="977"/>
        <end position="1005"/>
    </location>
</feature>
<evidence type="ECO:0000256" key="1">
    <source>
        <dbReference type="ARBA" id="ARBA00022723"/>
    </source>
</evidence>
<feature type="compositionally biased region" description="Polar residues" evidence="6">
    <location>
        <begin position="226"/>
        <end position="236"/>
    </location>
</feature>
<feature type="compositionally biased region" description="Low complexity" evidence="6">
    <location>
        <begin position="309"/>
        <end position="335"/>
    </location>
</feature>
<protein>
    <submittedName>
        <fullName evidence="8">Zinc finger protein 91</fullName>
    </submittedName>
</protein>
<gene>
    <name evidence="8" type="ORF">WN48_06176</name>
</gene>
<feature type="region of interest" description="Disordered" evidence="6">
    <location>
        <begin position="226"/>
        <end position="277"/>
    </location>
</feature>
<reference evidence="8 9" key="1">
    <citation type="submission" date="2015-07" db="EMBL/GenBank/DDBJ databases">
        <title>The genome of Eufriesea mexicana.</title>
        <authorList>
            <person name="Pan H."/>
            <person name="Kapheim K."/>
        </authorList>
    </citation>
    <scope>NUCLEOTIDE SEQUENCE [LARGE SCALE GENOMIC DNA]</scope>
    <source>
        <strain evidence="8">0111107269</strain>
        <tissue evidence="8">Whole body</tissue>
    </source>
</reference>
<dbReference type="Pfam" id="PF00096">
    <property type="entry name" value="zf-C2H2"/>
    <property type="match status" value="2"/>
</dbReference>
<feature type="domain" description="C2H2-type" evidence="7">
    <location>
        <begin position="820"/>
        <end position="848"/>
    </location>
</feature>
<evidence type="ECO:0000313" key="8">
    <source>
        <dbReference type="EMBL" id="OAD60014.1"/>
    </source>
</evidence>
<evidence type="ECO:0000256" key="2">
    <source>
        <dbReference type="ARBA" id="ARBA00022737"/>
    </source>
</evidence>
<feature type="domain" description="C2H2-type" evidence="7">
    <location>
        <begin position="1031"/>
        <end position="1058"/>
    </location>
</feature>
<feature type="domain" description="C2H2-type" evidence="7">
    <location>
        <begin position="717"/>
        <end position="741"/>
    </location>
</feature>
<proteinExistence type="predicted"/>
<keyword evidence="3 5" id="KW-0863">Zinc-finger</keyword>
<organism evidence="8 9">
    <name type="scientific">Eufriesea mexicana</name>
    <dbReference type="NCBI Taxonomy" id="516756"/>
    <lineage>
        <taxon>Eukaryota</taxon>
        <taxon>Metazoa</taxon>
        <taxon>Ecdysozoa</taxon>
        <taxon>Arthropoda</taxon>
        <taxon>Hexapoda</taxon>
        <taxon>Insecta</taxon>
        <taxon>Pterygota</taxon>
        <taxon>Neoptera</taxon>
        <taxon>Endopterygota</taxon>
        <taxon>Hymenoptera</taxon>
        <taxon>Apocrita</taxon>
        <taxon>Aculeata</taxon>
        <taxon>Apoidea</taxon>
        <taxon>Anthophila</taxon>
        <taxon>Apidae</taxon>
        <taxon>Eufriesea</taxon>
    </lineage>
</organism>
<dbReference type="SMART" id="SM00355">
    <property type="entry name" value="ZnF_C2H2"/>
    <property type="match status" value="23"/>
</dbReference>
<feature type="region of interest" description="Disordered" evidence="6">
    <location>
        <begin position="309"/>
        <end position="351"/>
    </location>
</feature>
<keyword evidence="9" id="KW-1185">Reference proteome</keyword>
<feature type="domain" description="C2H2-type" evidence="7">
    <location>
        <begin position="167"/>
        <end position="195"/>
    </location>
</feature>
<evidence type="ECO:0000256" key="4">
    <source>
        <dbReference type="ARBA" id="ARBA00022833"/>
    </source>
</evidence>
<keyword evidence="1" id="KW-0479">Metal-binding</keyword>
<dbReference type="EMBL" id="KQ760514">
    <property type="protein sequence ID" value="OAD60014.1"/>
    <property type="molecule type" value="Genomic_DNA"/>
</dbReference>
<feature type="compositionally biased region" description="Polar residues" evidence="6">
    <location>
        <begin position="244"/>
        <end position="273"/>
    </location>
</feature>
<sequence length="1495" mass="170072">MARAIVYERPVDAVFMGVVMGHQMNPPQYGTKIKEEPTDSEINSHADSPSVDVNTNVQNNIIKVENNSSDAEDSISVLPQESADSGNSIFDLCKEILNIKQPRKPVKNYCDICFVICRNRRVLKSHKRSFRGKFKCPDCNAIFGGQKILDRHVNLRVCSRGVQLPGFYCSFCNRHFYDKLRMQSHILHIHENKDLMNSAEVEVLPQTTQEINDMSRVLMEKLHNLESTATNRPSSSMDDHSKKMNSANNTPPERSVNNTPSEHLNNSSNSTPSRKMKQTILTDYMSLYKEKPKDDCVTAEKVDNATNSEISTSSNTISEVVSNEIPTTSKQSKASTSKRSKSSGKKALNAAKQKENALLLDKQLKSELKYKECIIRLDRCDKDLKSYSYKSDEEEEASEEMVLRMVDENSEDSQKLDMVRNFFLTDVTVPSESTEKIIASESVPQENTDVPKDDVRVVKVNEKKPFLCHVCKKSFSLRENLHEHMELFHAIYMSSICSARYTTMNKLLSHYFRQHIILKRKECCVCYEKFKSSAILRQHMALHCLKTIRSRKDLLPVDVEVNCNAFKKRHKCKACHKRFWLNSCLEQHEKVCRRMKALMHKQQIARIKRSPSNSSKESKSLKASPVRSPELEKMMLEETEELVVNPVASTPTTSDIGLPTRTVVSKKKLLNGVACVKGYQSNMMDRAKFPCTICGKQFQTFQNLCIHERTFCKPASNQCNVCGTAFPTKRLLQLHMLATHTPACEENYRFFCKFCHQGFVKKANLRIHERHFHAGQVPNSTLNSECIWNLSPVCNTCNLLFESYGHFIEHNMYYYKGQVFVCTICNKSFQGMYSLHHHNKMEHYSDDVRKLYAYKCNICNEGFNYESNFHAHKLHVHLHDAPVIQNALNTMQDHSYALTNNSVVATEIPIEICSKNYVCNVCTLNFTNEKDLLIHEIEYSEGGEYQCEECNRRFLTNSILAKHYSLNHTSSEINNSFKCCTCGEVITTTMAMVCHEKHFHTDNSNLKISNNIVSQLSRIKELSMLIDDSNFTCITCGMKFDDKIGLKDHLLEHSDIGPHSCTICQRKFTELYLLGVHKIKHCTLSSLSPHRCPICNEGFADPANVHSHVSHLHRFETFSFTNFFNASNPSKAGLNAQKNLSYCPSSQLSGTSDISTPSSSDHVQVETMKCPECNIAFSSNKNLMKHRARFINSGDYQCAVCERRFPWLTTLEQHLHKHTNVDSPFLKHECPHCNEKFRSSVAVYSHIIHIHGRDKLLTHTNSDVSKFVTNSVDIDESISTSSTSAKESQNIYNKSNAALNTSVSGTGVHNVRRCYEAKRHEANPVLDRLEKSFYYTCLICNLQYPTLKMFQSHFKIIHGRSNDHNKANKAQCDVSDVIHCTNCDKTFSSGEKYDDHILKLYSGEQDQVLCVNQDQSESPALPLDEENDGIEIIWEKNVNPPSTMTDAGVTESGAQVANKDVANNNDTTPAPNDVIPVNKDVGKLKVRAFAKFVED</sequence>
<feature type="domain" description="C2H2-type" evidence="7">
    <location>
        <begin position="1168"/>
        <end position="1197"/>
    </location>
</feature>
<keyword evidence="2" id="KW-0677">Repeat</keyword>
<feature type="domain" description="C2H2-type" evidence="7">
    <location>
        <begin position="1196"/>
        <end position="1223"/>
    </location>
</feature>
<dbReference type="PANTHER" id="PTHR24379">
    <property type="entry name" value="KRAB AND ZINC FINGER DOMAIN-CONTAINING"/>
    <property type="match status" value="1"/>
</dbReference>
<evidence type="ECO:0000256" key="3">
    <source>
        <dbReference type="ARBA" id="ARBA00022771"/>
    </source>
</evidence>
<dbReference type="Proteomes" id="UP000250275">
    <property type="component" value="Unassembled WGS sequence"/>
</dbReference>
<dbReference type="PANTHER" id="PTHR24379:SF127">
    <property type="entry name" value="BLOODY FINGERS-RELATED"/>
    <property type="match status" value="1"/>
</dbReference>
<evidence type="ECO:0000256" key="6">
    <source>
        <dbReference type="SAM" id="MobiDB-lite"/>
    </source>
</evidence>
<evidence type="ECO:0000313" key="9">
    <source>
        <dbReference type="Proteomes" id="UP000250275"/>
    </source>
</evidence>
<evidence type="ECO:0000259" key="7">
    <source>
        <dbReference type="PROSITE" id="PS50157"/>
    </source>
</evidence>
<dbReference type="PROSITE" id="PS50157">
    <property type="entry name" value="ZINC_FINGER_C2H2_2"/>
    <property type="match status" value="14"/>
</dbReference>
<feature type="domain" description="C2H2-type" evidence="7">
    <location>
        <begin position="750"/>
        <end position="778"/>
    </location>
</feature>
<feature type="domain" description="C2H2-type" evidence="7">
    <location>
        <begin position="466"/>
        <end position="490"/>
    </location>
</feature>
<name>A0A310SP95_9HYME</name>
<evidence type="ECO:0000256" key="5">
    <source>
        <dbReference type="PROSITE-ProRule" id="PRU00042"/>
    </source>
</evidence>
<feature type="domain" description="C2H2-type" evidence="7">
    <location>
        <begin position="945"/>
        <end position="973"/>
    </location>
</feature>